<evidence type="ECO:0000256" key="12">
    <source>
        <dbReference type="ARBA" id="ARBA00030897"/>
    </source>
</evidence>
<dbReference type="GO" id="GO:0005737">
    <property type="term" value="C:cytoplasm"/>
    <property type="evidence" value="ECO:0007669"/>
    <property type="project" value="TreeGrafter"/>
</dbReference>
<dbReference type="InterPro" id="IPR012476">
    <property type="entry name" value="GLE1"/>
</dbReference>
<comment type="function">
    <text evidence="9">Required for the export of mRNAs containing poly(A) tails from the nucleus into the cytoplasm. May be involved in the terminal step of the mRNA transport through the nuclear pore complex (NPC).</text>
</comment>
<dbReference type="STRING" id="299467.A0A443SIM0"/>
<dbReference type="GO" id="GO:0031369">
    <property type="term" value="F:translation initiation factor binding"/>
    <property type="evidence" value="ECO:0007669"/>
    <property type="project" value="TreeGrafter"/>
</dbReference>
<dbReference type="PANTHER" id="PTHR12960">
    <property type="entry name" value="GLE-1-RELATED"/>
    <property type="match status" value="1"/>
</dbReference>
<dbReference type="PANTHER" id="PTHR12960:SF0">
    <property type="entry name" value="MRNA EXPORT FACTOR GLE1"/>
    <property type="match status" value="1"/>
</dbReference>
<organism evidence="14 15">
    <name type="scientific">Leptotrombidium deliense</name>
    <dbReference type="NCBI Taxonomy" id="299467"/>
    <lineage>
        <taxon>Eukaryota</taxon>
        <taxon>Metazoa</taxon>
        <taxon>Ecdysozoa</taxon>
        <taxon>Arthropoda</taxon>
        <taxon>Chelicerata</taxon>
        <taxon>Arachnida</taxon>
        <taxon>Acari</taxon>
        <taxon>Acariformes</taxon>
        <taxon>Trombidiformes</taxon>
        <taxon>Prostigmata</taxon>
        <taxon>Anystina</taxon>
        <taxon>Parasitengona</taxon>
        <taxon>Trombiculoidea</taxon>
        <taxon>Trombiculidae</taxon>
        <taxon>Leptotrombidium</taxon>
    </lineage>
</organism>
<dbReference type="GO" id="GO:0016973">
    <property type="term" value="P:poly(A)+ mRNA export from nucleus"/>
    <property type="evidence" value="ECO:0007669"/>
    <property type="project" value="InterPro"/>
</dbReference>
<sequence length="497" mass="57740">MKHYNEDFDILVEEVKKKVVILNKAESMKYKMKEIENKHRKTIEEEREYMTKKINEEKENMSRKINEERCALVTKARLAAESIVMNVEKLSEDNTQLINDMKLNHSVKQQHSALLMNLNNIEICLTKKVLSEEDICNVEIWKNEMETTMRNYEQQLSELQLRQNMASNLEKLKQEQNNTKSVSKSQTGENISESFVASKTYIDNTALKSYENLQLFFNDFENRLQPFIKDVSWKNYRTTLQLFIRTNVNAISSHSMDHLRSRIKNLTFLFSGKENEFQGKQISCNKHSEAANFCMYWAAKTFISVSTKQAIPKSVFPIAVQKCPYVVPCYPQREADDTEANYLIACGYDYSADGKSLETEESFLNRMRALVRLYGAIVQTNKQGLHPHGINCGWLFIARILNLEPRPAITAATIHAFLSTAAYRLCATYRKQFFKLLQFIMNDFIPRIEKCSSKDIKKQAVSQLKTLIEEFNRNILTLSTLKKPEGLEKLEVIPNNF</sequence>
<evidence type="ECO:0000256" key="13">
    <source>
        <dbReference type="SAM" id="Coils"/>
    </source>
</evidence>
<evidence type="ECO:0000256" key="11">
    <source>
        <dbReference type="ARBA" id="ARBA00029983"/>
    </source>
</evidence>
<dbReference type="Gene3D" id="1.25.40.510">
    <property type="entry name" value="GLE1-like"/>
    <property type="match status" value="2"/>
</dbReference>
<keyword evidence="7" id="KW-0906">Nuclear pore complex</keyword>
<name>A0A443SIM0_9ACAR</name>
<keyword evidence="3" id="KW-0813">Transport</keyword>
<keyword evidence="4" id="KW-0509">mRNA transport</keyword>
<feature type="coiled-coil region" evidence="13">
    <location>
        <begin position="142"/>
        <end position="182"/>
    </location>
</feature>
<dbReference type="GO" id="GO:0000822">
    <property type="term" value="F:inositol hexakisphosphate binding"/>
    <property type="evidence" value="ECO:0007669"/>
    <property type="project" value="TreeGrafter"/>
</dbReference>
<evidence type="ECO:0000256" key="6">
    <source>
        <dbReference type="ARBA" id="ARBA00023010"/>
    </source>
</evidence>
<evidence type="ECO:0000256" key="5">
    <source>
        <dbReference type="ARBA" id="ARBA00022927"/>
    </source>
</evidence>
<proteinExistence type="inferred from homology"/>
<comment type="caution">
    <text evidence="14">The sequence shown here is derived from an EMBL/GenBank/DDBJ whole genome shotgun (WGS) entry which is preliminary data.</text>
</comment>
<dbReference type="GO" id="GO:0044614">
    <property type="term" value="C:nuclear pore cytoplasmic filaments"/>
    <property type="evidence" value="ECO:0007669"/>
    <property type="project" value="TreeGrafter"/>
</dbReference>
<accession>A0A443SIM0</accession>
<dbReference type="GO" id="GO:0015031">
    <property type="term" value="P:protein transport"/>
    <property type="evidence" value="ECO:0007669"/>
    <property type="project" value="UniProtKB-KW"/>
</dbReference>
<dbReference type="Pfam" id="PF07817">
    <property type="entry name" value="GLE1"/>
    <property type="match status" value="2"/>
</dbReference>
<gene>
    <name evidence="14" type="ORF">B4U80_02504</name>
</gene>
<keyword evidence="5" id="KW-0653">Protein transport</keyword>
<keyword evidence="15" id="KW-1185">Reference proteome</keyword>
<dbReference type="InterPro" id="IPR038506">
    <property type="entry name" value="GLE1-like_sf"/>
</dbReference>
<evidence type="ECO:0000313" key="15">
    <source>
        <dbReference type="Proteomes" id="UP000288716"/>
    </source>
</evidence>
<dbReference type="EMBL" id="NCKV01002073">
    <property type="protein sequence ID" value="RWS27358.1"/>
    <property type="molecule type" value="Genomic_DNA"/>
</dbReference>
<feature type="coiled-coil region" evidence="13">
    <location>
        <begin position="25"/>
        <end position="71"/>
    </location>
</feature>
<dbReference type="VEuPathDB" id="VectorBase:LDEU004682"/>
<evidence type="ECO:0000256" key="8">
    <source>
        <dbReference type="ARBA" id="ARBA00023242"/>
    </source>
</evidence>
<protein>
    <recommendedName>
        <fullName evidence="10">mRNA export factor GLE1</fullName>
    </recommendedName>
    <alternativeName>
        <fullName evidence="12">GLE1 RNA export mediator</fullName>
    </alternativeName>
    <alternativeName>
        <fullName evidence="11">Nucleoporin GLE1</fullName>
    </alternativeName>
</protein>
<evidence type="ECO:0000313" key="14">
    <source>
        <dbReference type="EMBL" id="RWS27358.1"/>
    </source>
</evidence>
<comment type="subcellular location">
    <subcellularLocation>
        <location evidence="1">Nucleus</location>
        <location evidence="1">Nuclear pore complex</location>
    </subcellularLocation>
</comment>
<evidence type="ECO:0000256" key="2">
    <source>
        <dbReference type="ARBA" id="ARBA00011056"/>
    </source>
</evidence>
<comment type="similarity">
    <text evidence="2">Belongs to the GLE1 family.</text>
</comment>
<evidence type="ECO:0000256" key="10">
    <source>
        <dbReference type="ARBA" id="ARBA00026227"/>
    </source>
</evidence>
<evidence type="ECO:0000256" key="4">
    <source>
        <dbReference type="ARBA" id="ARBA00022816"/>
    </source>
</evidence>
<reference evidence="14 15" key="1">
    <citation type="journal article" date="2018" name="Gigascience">
        <title>Genomes of trombidid mites reveal novel predicted allergens and laterally-transferred genes associated with secondary metabolism.</title>
        <authorList>
            <person name="Dong X."/>
            <person name="Chaisiri K."/>
            <person name="Xia D."/>
            <person name="Armstrong S.D."/>
            <person name="Fang Y."/>
            <person name="Donnelly M.J."/>
            <person name="Kadowaki T."/>
            <person name="McGarry J.W."/>
            <person name="Darby A.C."/>
            <person name="Makepeace B.L."/>
        </authorList>
    </citation>
    <scope>NUCLEOTIDE SEQUENCE [LARGE SCALE GENOMIC DNA]</scope>
    <source>
        <strain evidence="14">UoL-UT</strain>
    </source>
</reference>
<dbReference type="OrthoDB" id="6506337at2759"/>
<keyword evidence="6" id="KW-0811">Translocation</keyword>
<evidence type="ECO:0000256" key="7">
    <source>
        <dbReference type="ARBA" id="ARBA00023132"/>
    </source>
</evidence>
<dbReference type="AlphaFoldDB" id="A0A443SIM0"/>
<evidence type="ECO:0000256" key="9">
    <source>
        <dbReference type="ARBA" id="ARBA00024680"/>
    </source>
</evidence>
<dbReference type="GO" id="GO:0005543">
    <property type="term" value="F:phospholipid binding"/>
    <property type="evidence" value="ECO:0007669"/>
    <property type="project" value="TreeGrafter"/>
</dbReference>
<keyword evidence="13" id="KW-0175">Coiled coil</keyword>
<keyword evidence="8" id="KW-0539">Nucleus</keyword>
<evidence type="ECO:0000256" key="1">
    <source>
        <dbReference type="ARBA" id="ARBA00004567"/>
    </source>
</evidence>
<evidence type="ECO:0000256" key="3">
    <source>
        <dbReference type="ARBA" id="ARBA00022448"/>
    </source>
</evidence>
<dbReference type="Proteomes" id="UP000288716">
    <property type="component" value="Unassembled WGS sequence"/>
</dbReference>